<dbReference type="RefSeq" id="WP_193926533.1">
    <property type="nucleotide sequence ID" value="NZ_JADEYC010000002.1"/>
</dbReference>
<keyword evidence="1" id="KW-0472">Membrane</keyword>
<evidence type="ECO:0000256" key="1">
    <source>
        <dbReference type="SAM" id="Phobius"/>
    </source>
</evidence>
<protein>
    <submittedName>
        <fullName evidence="2">Phage holin family protein</fullName>
    </submittedName>
</protein>
<proteinExistence type="predicted"/>
<keyword evidence="3" id="KW-1185">Reference proteome</keyword>
<name>A0A929FW25_9PSEU</name>
<keyword evidence="1" id="KW-1133">Transmembrane helix</keyword>
<gene>
    <name evidence="2" type="ORF">IQ251_01360</name>
</gene>
<dbReference type="Proteomes" id="UP000598360">
    <property type="component" value="Unassembled WGS sequence"/>
</dbReference>
<dbReference type="InterPro" id="IPR009937">
    <property type="entry name" value="Phage_holin_3_6"/>
</dbReference>
<sequence>MTAADSEPTNDRSTPQLMGDLSERFNHLVRTEVQLARRELQDKGKQAGIGAGLIAGATAIGLLGGLLLVAVAVLALNLVLPAWAATLIVACVLLLAAGAAGHAGRAHLRRATPLRPDGFLTAVSQDYHDLSEAMRK</sequence>
<reference evidence="2" key="1">
    <citation type="submission" date="2020-10" db="EMBL/GenBank/DDBJ databases">
        <title>Diversity and distribution of actinomycetes associated with coral in the coast of Hainan.</title>
        <authorList>
            <person name="Li F."/>
        </authorList>
    </citation>
    <scope>NUCLEOTIDE SEQUENCE</scope>
    <source>
        <strain evidence="2">HNM0983</strain>
    </source>
</reference>
<dbReference type="AlphaFoldDB" id="A0A929FW25"/>
<dbReference type="Pfam" id="PF07332">
    <property type="entry name" value="Phage_holin_3_6"/>
    <property type="match status" value="1"/>
</dbReference>
<comment type="caution">
    <text evidence="2">The sequence shown here is derived from an EMBL/GenBank/DDBJ whole genome shotgun (WGS) entry which is preliminary data.</text>
</comment>
<keyword evidence="1" id="KW-0812">Transmembrane</keyword>
<evidence type="ECO:0000313" key="2">
    <source>
        <dbReference type="EMBL" id="MBE9373086.1"/>
    </source>
</evidence>
<dbReference type="EMBL" id="JADEYC010000002">
    <property type="protein sequence ID" value="MBE9373086.1"/>
    <property type="molecule type" value="Genomic_DNA"/>
</dbReference>
<feature type="transmembrane region" description="Helical" evidence="1">
    <location>
        <begin position="47"/>
        <end position="76"/>
    </location>
</feature>
<evidence type="ECO:0000313" key="3">
    <source>
        <dbReference type="Proteomes" id="UP000598360"/>
    </source>
</evidence>
<feature type="transmembrane region" description="Helical" evidence="1">
    <location>
        <begin position="82"/>
        <end position="100"/>
    </location>
</feature>
<organism evidence="2 3">
    <name type="scientific">Saccharopolyspora montiporae</name>
    <dbReference type="NCBI Taxonomy" id="2781240"/>
    <lineage>
        <taxon>Bacteria</taxon>
        <taxon>Bacillati</taxon>
        <taxon>Actinomycetota</taxon>
        <taxon>Actinomycetes</taxon>
        <taxon>Pseudonocardiales</taxon>
        <taxon>Pseudonocardiaceae</taxon>
        <taxon>Saccharopolyspora</taxon>
    </lineage>
</organism>
<accession>A0A929FW25</accession>